<dbReference type="Gene3D" id="2.60.40.4070">
    <property type="match status" value="1"/>
</dbReference>
<keyword evidence="1" id="KW-0677">Repeat</keyword>
<dbReference type="PANTHER" id="PTHR24104">
    <property type="entry name" value="E3 UBIQUITIN-PROTEIN LIGASE NHLRC1-RELATED"/>
    <property type="match status" value="1"/>
</dbReference>
<feature type="repeat" description="NHL" evidence="2">
    <location>
        <begin position="411"/>
        <end position="451"/>
    </location>
</feature>
<sequence>MNINKILWSGLLLCLITGSAYARDLVFSAELPVEYHKYDFDEPSDVFVDAAGYMFVANTGKKCVQRFNPRGELEKEFYGENSDMLSQPIGVAVDSRGNVFVADAELKCVLGFNKDGDVFSVWGKGDIGKPAGITIEKDVVYVTDSDKNCVWEFDGKRLTTRKIGETGTASGQFQSPTGIVYNPNNEMLYVVDTGNHRIQKIYTAVNPPGIFVWLGDTGKFGTITGISTNNGQLIFVTAKKEDVNGRYEYVYGFDMESQEKKIQWGGSAGFSDRQFGDSAGLFVSNDGMIFVVDKGNNSIQKITNKGQFVGLLSKYSFEKGRFNSPVDMCFDSKGNMFVVDKNNHRIQRFDKNGQFINVWGGKSTMLEWGKFDSPSGIAIDRGNGDRVYVVDSKNNRIQRFNNSSMAALDPLGKLGGASGELKSPQDIAIDSTGNAFVVDSVNERIQVFDRLGNVTAGWSVKDRPLDIEVIEAMGVKEIYVVCHTAHVIRVYNETGNLQRTIGQQGYDVDSGQFQYPCGIAKDSSNRLYVLDRGNKCLHIMDRFGQTLGIWKWKVGMAQEEIYNPEGIAIDDKDNIYIADTGNHRIQRFKPLDFVPSGGVAGTVTNHGTPVHNARVEIKRQDTGLLVSTVYTDSTGRYSLDGIPMGTYSVMVFKDGYGTGYAMKAVSIKPNNVSLVEEVVLVPLAPVISSEVALHNYPNPFDPCDGDMVMVGSTSVTTDGTVIYYNLPVKVDSVFMEIYNLAGELIWEWEGNESASQSSSHHIPWNGKSKDGNIVADGVYFCVFTADGKVETCKIAVKK</sequence>
<evidence type="ECO:0000256" key="3">
    <source>
        <dbReference type="SAM" id="SignalP"/>
    </source>
</evidence>
<organism evidence="5 6">
    <name type="scientific">Candidatus Desantisbacteria bacterium CG2_30_40_21</name>
    <dbReference type="NCBI Taxonomy" id="1817895"/>
    <lineage>
        <taxon>Bacteria</taxon>
        <taxon>Candidatus Desantisiibacteriota</taxon>
    </lineage>
</organism>
<comment type="caution">
    <text evidence="5">The sequence shown here is derived from an EMBL/GenBank/DDBJ whole genome shotgun (WGS) entry which is preliminary data.</text>
</comment>
<dbReference type="InterPro" id="IPR008969">
    <property type="entry name" value="CarboxyPept-like_regulatory"/>
</dbReference>
<evidence type="ECO:0000313" key="6">
    <source>
        <dbReference type="Proteomes" id="UP000183085"/>
    </source>
</evidence>
<dbReference type="SUPFAM" id="SSF101898">
    <property type="entry name" value="NHL repeat"/>
    <property type="match status" value="1"/>
</dbReference>
<keyword evidence="3" id="KW-0732">Signal</keyword>
<dbReference type="Pfam" id="PF08450">
    <property type="entry name" value="SGL"/>
    <property type="match status" value="1"/>
</dbReference>
<dbReference type="PANTHER" id="PTHR24104:SF25">
    <property type="entry name" value="PROTEIN LIN-41"/>
    <property type="match status" value="1"/>
</dbReference>
<dbReference type="InterPro" id="IPR013658">
    <property type="entry name" value="SGL"/>
</dbReference>
<evidence type="ECO:0000256" key="2">
    <source>
        <dbReference type="PROSITE-ProRule" id="PRU00504"/>
    </source>
</evidence>
<evidence type="ECO:0000259" key="4">
    <source>
        <dbReference type="Pfam" id="PF08450"/>
    </source>
</evidence>
<accession>A0A1J5E5P1</accession>
<feature type="domain" description="SMP-30/Gluconolactonase/LRE-like region" evidence="4">
    <location>
        <begin position="273"/>
        <end position="461"/>
    </location>
</feature>
<evidence type="ECO:0000313" key="5">
    <source>
        <dbReference type="EMBL" id="OIP42899.1"/>
    </source>
</evidence>
<feature type="chain" id="PRO_5012317566" description="SMP-30/Gluconolactonase/LRE-like region domain-containing protein" evidence="3">
    <location>
        <begin position="23"/>
        <end position="798"/>
    </location>
</feature>
<protein>
    <recommendedName>
        <fullName evidence="4">SMP-30/Gluconolactonase/LRE-like region domain-containing protein</fullName>
    </recommendedName>
</protein>
<dbReference type="GO" id="GO:0008270">
    <property type="term" value="F:zinc ion binding"/>
    <property type="evidence" value="ECO:0007669"/>
    <property type="project" value="UniProtKB-KW"/>
</dbReference>
<dbReference type="STRING" id="1817895.AUJ95_01235"/>
<feature type="repeat" description="NHL" evidence="2">
    <location>
        <begin position="511"/>
        <end position="543"/>
    </location>
</feature>
<dbReference type="EMBL" id="MNYI01000033">
    <property type="protein sequence ID" value="OIP42899.1"/>
    <property type="molecule type" value="Genomic_DNA"/>
</dbReference>
<dbReference type="CDD" id="cd05819">
    <property type="entry name" value="NHL"/>
    <property type="match status" value="2"/>
</dbReference>
<dbReference type="InterPro" id="IPR001258">
    <property type="entry name" value="NHL_repeat"/>
</dbReference>
<dbReference type="Pfam" id="PF13620">
    <property type="entry name" value="CarboxypepD_reg"/>
    <property type="match status" value="1"/>
</dbReference>
<proteinExistence type="predicted"/>
<dbReference type="Proteomes" id="UP000183085">
    <property type="component" value="Unassembled WGS sequence"/>
</dbReference>
<feature type="repeat" description="NHL" evidence="2">
    <location>
        <begin position="162"/>
        <end position="204"/>
    </location>
</feature>
<dbReference type="Pfam" id="PF01436">
    <property type="entry name" value="NHL"/>
    <property type="match status" value="3"/>
</dbReference>
<reference evidence="5 6" key="1">
    <citation type="journal article" date="2016" name="Environ. Microbiol.">
        <title>Genomic resolution of a cold subsurface aquifer community provides metabolic insights for novel microbes adapted to high CO concentrations.</title>
        <authorList>
            <person name="Probst A.J."/>
            <person name="Castelle C.J."/>
            <person name="Singh A."/>
            <person name="Brown C.T."/>
            <person name="Anantharaman K."/>
            <person name="Sharon I."/>
            <person name="Hug L.A."/>
            <person name="Burstein D."/>
            <person name="Emerson J.B."/>
            <person name="Thomas B.C."/>
            <person name="Banfield J.F."/>
        </authorList>
    </citation>
    <scope>NUCLEOTIDE SEQUENCE [LARGE SCALE GENOMIC DNA]</scope>
    <source>
        <strain evidence="5">CG2_30_40_21</strain>
    </source>
</reference>
<dbReference type="SUPFAM" id="SSF49464">
    <property type="entry name" value="Carboxypeptidase regulatory domain-like"/>
    <property type="match status" value="1"/>
</dbReference>
<dbReference type="AlphaFoldDB" id="A0A1J5E5P1"/>
<dbReference type="Gene3D" id="2.120.10.30">
    <property type="entry name" value="TolB, C-terminal domain"/>
    <property type="match status" value="4"/>
</dbReference>
<feature type="repeat" description="NHL" evidence="2">
    <location>
        <begin position="553"/>
        <end position="591"/>
    </location>
</feature>
<evidence type="ECO:0000256" key="1">
    <source>
        <dbReference type="ARBA" id="ARBA00022737"/>
    </source>
</evidence>
<dbReference type="InterPro" id="IPR011042">
    <property type="entry name" value="6-blade_b-propeller_TolB-like"/>
</dbReference>
<feature type="repeat" description="NHL" evidence="2">
    <location>
        <begin position="367"/>
        <end position="403"/>
    </location>
</feature>
<dbReference type="PROSITE" id="PS51125">
    <property type="entry name" value="NHL"/>
    <property type="match status" value="7"/>
</dbReference>
<feature type="repeat" description="NHL" evidence="2">
    <location>
        <begin position="309"/>
        <end position="352"/>
    </location>
</feature>
<dbReference type="SUPFAM" id="SSF63829">
    <property type="entry name" value="Calcium-dependent phosphotriesterase"/>
    <property type="match status" value="2"/>
</dbReference>
<feature type="repeat" description="NHL" evidence="2">
    <location>
        <begin position="85"/>
        <end position="115"/>
    </location>
</feature>
<dbReference type="InterPro" id="IPR050952">
    <property type="entry name" value="TRIM-NHL_E3_ligases"/>
</dbReference>
<feature type="signal peptide" evidence="3">
    <location>
        <begin position="1"/>
        <end position="22"/>
    </location>
</feature>
<name>A0A1J5E5P1_9BACT</name>
<gene>
    <name evidence="5" type="ORF">AUJ95_01235</name>
</gene>